<feature type="compositionally biased region" description="Low complexity" evidence="11">
    <location>
        <begin position="827"/>
        <end position="912"/>
    </location>
</feature>
<comment type="subcellular location">
    <subcellularLocation>
        <location evidence="1">Cytoplasm</location>
    </subcellularLocation>
</comment>
<feature type="domain" description="Protein kinase" evidence="13">
    <location>
        <begin position="103"/>
        <end position="359"/>
    </location>
</feature>
<dbReference type="InterPro" id="IPR001245">
    <property type="entry name" value="Ser-Thr/Tyr_kinase_cat_dom"/>
</dbReference>
<reference evidence="14" key="2">
    <citation type="submission" date="2022-06" db="UniProtKB">
        <authorList>
            <consortium name="EnsemblMetazoa"/>
        </authorList>
    </citation>
    <scope>IDENTIFICATION</scope>
    <source>
        <strain evidence="14">PS312</strain>
    </source>
</reference>
<proteinExistence type="predicted"/>
<dbReference type="InterPro" id="IPR015116">
    <property type="entry name" value="Cdc42-bd-like"/>
</dbReference>
<feature type="compositionally biased region" description="Low complexity" evidence="11">
    <location>
        <begin position="772"/>
        <end position="798"/>
    </location>
</feature>
<name>A0A2A6CFE3_PRIPA</name>
<keyword evidence="4" id="KW-0963">Cytoplasm</keyword>
<dbReference type="InterPro" id="IPR008266">
    <property type="entry name" value="Tyr_kinase_AS"/>
</dbReference>
<dbReference type="InterPro" id="IPR036028">
    <property type="entry name" value="SH3-like_dom_sf"/>
</dbReference>
<feature type="region of interest" description="Disordered" evidence="11">
    <location>
        <begin position="937"/>
        <end position="1032"/>
    </location>
</feature>
<dbReference type="InterPro" id="IPR037085">
    <property type="entry name" value="Cdc42-bd-like_dom_sf"/>
</dbReference>
<dbReference type="InterPro" id="IPR011009">
    <property type="entry name" value="Kinase-like_dom_sf"/>
</dbReference>
<reference evidence="15" key="1">
    <citation type="journal article" date="2008" name="Nat. Genet.">
        <title>The Pristionchus pacificus genome provides a unique perspective on nematode lifestyle and parasitism.</title>
        <authorList>
            <person name="Dieterich C."/>
            <person name="Clifton S.W."/>
            <person name="Schuster L.N."/>
            <person name="Chinwalla A."/>
            <person name="Delehaunty K."/>
            <person name="Dinkelacker I."/>
            <person name="Fulton L."/>
            <person name="Fulton R."/>
            <person name="Godfrey J."/>
            <person name="Minx P."/>
            <person name="Mitreva M."/>
            <person name="Roeseler W."/>
            <person name="Tian H."/>
            <person name="Witte H."/>
            <person name="Yang S.P."/>
            <person name="Wilson R.K."/>
            <person name="Sommer R.J."/>
        </authorList>
    </citation>
    <scope>NUCLEOTIDE SEQUENCE [LARGE SCALE GENOMIC DNA]</scope>
    <source>
        <strain evidence="15">PS312</strain>
    </source>
</reference>
<dbReference type="InterPro" id="IPR020635">
    <property type="entry name" value="Tyr_kinase_cat_dom"/>
</dbReference>
<feature type="compositionally biased region" description="Polar residues" evidence="11">
    <location>
        <begin position="659"/>
        <end position="675"/>
    </location>
</feature>
<feature type="compositionally biased region" description="Gly residues" evidence="11">
    <location>
        <begin position="628"/>
        <end position="637"/>
    </location>
</feature>
<dbReference type="PROSITE" id="PS50011">
    <property type="entry name" value="PROTEIN_KINASE_DOM"/>
    <property type="match status" value="1"/>
</dbReference>
<evidence type="ECO:0000256" key="5">
    <source>
        <dbReference type="ARBA" id="ARBA00022679"/>
    </source>
</evidence>
<gene>
    <name evidence="14" type="primary">WBGene00283253</name>
</gene>
<dbReference type="Proteomes" id="UP000005239">
    <property type="component" value="Unassembled WGS sequence"/>
</dbReference>
<feature type="region of interest" description="Disordered" evidence="11">
    <location>
        <begin position="419"/>
        <end position="453"/>
    </location>
</feature>
<feature type="transmembrane region" description="Helical" evidence="12">
    <location>
        <begin position="1096"/>
        <end position="1113"/>
    </location>
</feature>
<evidence type="ECO:0000256" key="2">
    <source>
        <dbReference type="ARBA" id="ARBA00011903"/>
    </source>
</evidence>
<dbReference type="GO" id="GO:0004713">
    <property type="term" value="F:protein tyrosine kinase activity"/>
    <property type="evidence" value="ECO:0000318"/>
    <property type="project" value="GO_Central"/>
</dbReference>
<accession>A0A2A6CFE3</accession>
<dbReference type="PROSITE" id="PS00109">
    <property type="entry name" value="PROTEIN_KINASE_TYR"/>
    <property type="match status" value="1"/>
</dbReference>
<dbReference type="InterPro" id="IPR055175">
    <property type="entry name" value="ACK/TNK-like_SAM"/>
</dbReference>
<evidence type="ECO:0000256" key="12">
    <source>
        <dbReference type="SAM" id="Phobius"/>
    </source>
</evidence>
<evidence type="ECO:0000256" key="10">
    <source>
        <dbReference type="ARBA" id="ARBA00047899"/>
    </source>
</evidence>
<dbReference type="GO" id="GO:0005524">
    <property type="term" value="F:ATP binding"/>
    <property type="evidence" value="ECO:0007669"/>
    <property type="project" value="UniProtKB-UniRule"/>
</dbReference>
<keyword evidence="7" id="KW-0418">Kinase</keyword>
<feature type="compositionally biased region" description="Polar residues" evidence="11">
    <location>
        <begin position="688"/>
        <end position="701"/>
    </location>
</feature>
<dbReference type="Gene3D" id="1.10.510.10">
    <property type="entry name" value="Transferase(Phosphotransferase) domain 1"/>
    <property type="match status" value="1"/>
</dbReference>
<evidence type="ECO:0000256" key="9">
    <source>
        <dbReference type="ARBA" id="ARBA00023137"/>
    </source>
</evidence>
<evidence type="ECO:0000256" key="11">
    <source>
        <dbReference type="SAM" id="MobiDB-lite"/>
    </source>
</evidence>
<dbReference type="Gene3D" id="3.30.200.20">
    <property type="entry name" value="Phosphorylase Kinase, domain 1"/>
    <property type="match status" value="1"/>
</dbReference>
<keyword evidence="12" id="KW-1133">Transmembrane helix</keyword>
<evidence type="ECO:0000256" key="1">
    <source>
        <dbReference type="ARBA" id="ARBA00004496"/>
    </source>
</evidence>
<evidence type="ECO:0000256" key="4">
    <source>
        <dbReference type="ARBA" id="ARBA00022490"/>
    </source>
</evidence>
<organism evidence="14 15">
    <name type="scientific">Pristionchus pacificus</name>
    <name type="common">Parasitic nematode worm</name>
    <dbReference type="NCBI Taxonomy" id="54126"/>
    <lineage>
        <taxon>Eukaryota</taxon>
        <taxon>Metazoa</taxon>
        <taxon>Ecdysozoa</taxon>
        <taxon>Nematoda</taxon>
        <taxon>Chromadorea</taxon>
        <taxon>Rhabditida</taxon>
        <taxon>Rhabditina</taxon>
        <taxon>Diplogasteromorpha</taxon>
        <taxon>Diplogasteroidea</taxon>
        <taxon>Neodiplogasteridae</taxon>
        <taxon>Pristionchus</taxon>
    </lineage>
</organism>
<accession>A0A8R1V3G7</accession>
<keyword evidence="3" id="KW-0728">SH3 domain</keyword>
<dbReference type="Pfam" id="PF09027">
    <property type="entry name" value="GTPase_binding"/>
    <property type="match status" value="1"/>
</dbReference>
<dbReference type="GO" id="GO:0005737">
    <property type="term" value="C:cytoplasm"/>
    <property type="evidence" value="ECO:0007669"/>
    <property type="project" value="UniProtKB-SubCell"/>
</dbReference>
<evidence type="ECO:0000259" key="13">
    <source>
        <dbReference type="PROSITE" id="PS50011"/>
    </source>
</evidence>
<dbReference type="EC" id="2.7.10.2" evidence="2"/>
<feature type="compositionally biased region" description="Low complexity" evidence="11">
    <location>
        <begin position="429"/>
        <end position="452"/>
    </location>
</feature>
<dbReference type="Gene3D" id="4.10.680.10">
    <property type="entry name" value="Cdc42-like binding domain"/>
    <property type="match status" value="1"/>
</dbReference>
<dbReference type="GO" id="GO:0035194">
    <property type="term" value="P:regulatory ncRNA-mediated post-transcriptional gene silencing"/>
    <property type="evidence" value="ECO:0007669"/>
    <property type="project" value="EnsemblMetazoa"/>
</dbReference>
<keyword evidence="5" id="KW-0808">Transferase</keyword>
<dbReference type="EnsemblMetazoa" id="PPA44884.1">
    <property type="protein sequence ID" value="PPA44884.1"/>
    <property type="gene ID" value="WBGene00283253"/>
</dbReference>
<feature type="compositionally biased region" description="Low complexity" evidence="11">
    <location>
        <begin position="1219"/>
        <end position="1247"/>
    </location>
</feature>
<feature type="region of interest" description="Disordered" evidence="11">
    <location>
        <begin position="722"/>
        <end position="748"/>
    </location>
</feature>
<dbReference type="SMART" id="SM00219">
    <property type="entry name" value="TyrKc"/>
    <property type="match status" value="1"/>
</dbReference>
<evidence type="ECO:0000313" key="14">
    <source>
        <dbReference type="EnsemblMetazoa" id="PPA44884.1"/>
    </source>
</evidence>
<dbReference type="PANTHER" id="PTHR24418">
    <property type="entry name" value="TYROSINE-PROTEIN KINASE"/>
    <property type="match status" value="1"/>
</dbReference>
<keyword evidence="6" id="KW-0547">Nucleotide-binding</keyword>
<evidence type="ECO:0000256" key="7">
    <source>
        <dbReference type="ARBA" id="ARBA00022777"/>
    </source>
</evidence>
<evidence type="ECO:0000256" key="6">
    <source>
        <dbReference type="ARBA" id="ARBA00022741"/>
    </source>
</evidence>
<protein>
    <recommendedName>
        <fullName evidence="2">non-specific protein-tyrosine kinase</fullName>
        <ecNumber evidence="2">2.7.10.2</ecNumber>
    </recommendedName>
</protein>
<dbReference type="InterPro" id="IPR017441">
    <property type="entry name" value="Protein_kinase_ATP_BS"/>
</dbReference>
<feature type="transmembrane region" description="Helical" evidence="12">
    <location>
        <begin position="1125"/>
        <end position="1143"/>
    </location>
</feature>
<feature type="region of interest" description="Disordered" evidence="11">
    <location>
        <begin position="68"/>
        <end position="98"/>
    </location>
</feature>
<dbReference type="Pfam" id="PF07714">
    <property type="entry name" value="PK_Tyr_Ser-Thr"/>
    <property type="match status" value="1"/>
</dbReference>
<keyword evidence="9" id="KW-0829">Tyrosine-protein kinase</keyword>
<dbReference type="PRINTS" id="PR00109">
    <property type="entry name" value="TYRKINASE"/>
</dbReference>
<feature type="compositionally biased region" description="Polar residues" evidence="11">
    <location>
        <begin position="722"/>
        <end position="733"/>
    </location>
</feature>
<feature type="compositionally biased region" description="Low complexity" evidence="11">
    <location>
        <begin position="937"/>
        <end position="988"/>
    </location>
</feature>
<dbReference type="FunFam" id="1.10.510.10:FF:000521">
    <property type="entry name" value="Tyrosine-protein kinase pr2"/>
    <property type="match status" value="1"/>
</dbReference>
<dbReference type="GO" id="GO:0004674">
    <property type="term" value="F:protein serine/threonine kinase activity"/>
    <property type="evidence" value="ECO:0007669"/>
    <property type="project" value="UniProtKB-EC"/>
</dbReference>
<evidence type="ECO:0000313" key="15">
    <source>
        <dbReference type="Proteomes" id="UP000005239"/>
    </source>
</evidence>
<feature type="region of interest" description="Disordered" evidence="11">
    <location>
        <begin position="557"/>
        <end position="701"/>
    </location>
</feature>
<dbReference type="GO" id="GO:0004715">
    <property type="term" value="F:non-membrane spanning protein tyrosine kinase activity"/>
    <property type="evidence" value="ECO:0007669"/>
    <property type="project" value="UniProtKB-EC"/>
</dbReference>
<feature type="region of interest" description="Disordered" evidence="11">
    <location>
        <begin position="1217"/>
        <end position="1252"/>
    </location>
</feature>
<sequence>MSGAGLYIEEALLDVLEETGLVQFQNILCIDLHLRRIEHFEHAKDKDLIAHGIPPPAVRRLRVALADKKRKSSLGSSNRKRDSEAMMRPNNENAQPLSAQETIKLMERLGEGSFAVVKRAFWTRPNGQKLDVAVKILRDASPLVMEEMQAEAANLRRLQHPNLIQLYGVVEQPAMMVLELCPGGALLDRLRDRTKGTLLISQLLDYCRQMCKGMTYLETKHCVHRDLAARNILLSADEKTVKICDFGLMRLLEDNERMYVMSPQKKVPFAWCPPEALRHRQFSHASDVYSMGVAMWEIFTYGEEPWVGLKGIDVLQKVEAGQRLEKPRRCSVAIYELMLLCWKLNPDHRPKFNLLRGFLNQNEMPTAVVRDAYDSQEEGALYLEKKDQVIVIENTGILWFGQSLRTRLFGSFPRGHVFMDGSEQRRETTSTSTSTRSTGGSRHGSTSSATARNMGGHAHITLPIKGSFIHAGHGDIGGSSWGSPNLIDEIYLKNPVMGQPLVSLGHSTPIVAPLPPPKKPSTLNISPGRGLNLHLDTPDSFDEFQNEDMSPSNIHIPAPLNGFGRPSTTTTSTGLQATRPAPSRPVSVVAAPAAAPTWQQQQQQPRPPHPYYEPPREDTPTHQPMSGAFGGGAGGGIPLTPLQPRDYGITPVPRPAAAGTSTTGRSQSASRAVNNTPPPISATAYMPPSTSSAAGLSSILRPSNGHSQLNYYGGWRSSSRGETPLLNHSQMGSMQRGVSYAPSTSGVNDPFMISDAVRTLSQPRHSEYIDASRVPVSHPPSTSSSNLSKTSSSPSFNPALLSSQPLRPSVIAHPVSNPPSHRSSPVQQSSASPTPSLQPLQPLQPAPVQQQQQRPPAQQQQPLQPQPAAAAAPKAAVQQQQQQQQRPTFTMASSSSSTTAPTRDPAAPAAAAAAAAARHSTIGDSFLPPPSALFYGSSNPSSARSSPLTTGQSQQTTSSSSPSFPSSTATPTPAAAAAPAATRPSLPAEAPFSSSVLQPTRVGAAVPTPPTQQQLISTKPAAVPQQQQQQANAEIPSLNRPYGLENGANTQMPLFAIQNSSRALNSLHNSPYTPAYSMPQGAGGYGSLQGYGDAAAALYGGYGTITITIIYPPRVGFFVMAKSRIRLLILLSFLIVEGIYGGYGNNGYGTGAYGYGTGAYGGYGSMGPMGGAQTLIYPSLNSHQQSVLPPALGPTTRSGIEVPEGASREDVIRLLDPLSSSSSSRSTTTTTPAATAASSTAAAEAARPPSPGRQAAELEALYSEAFFTDRRRCDFMVKRLNGRVDLALRELKKEYLVDTGIARDAQQAEMALIAKDWNLNSAADAVLTGAL</sequence>
<feature type="compositionally biased region" description="Low complexity" evidence="11">
    <location>
        <begin position="567"/>
        <end position="604"/>
    </location>
</feature>
<evidence type="ECO:0000256" key="3">
    <source>
        <dbReference type="ARBA" id="ARBA00022443"/>
    </source>
</evidence>
<keyword evidence="8" id="KW-0067">ATP-binding</keyword>
<dbReference type="PROSITE" id="PS00107">
    <property type="entry name" value="PROTEIN_KINASE_ATP"/>
    <property type="match status" value="1"/>
</dbReference>
<keyword evidence="15" id="KW-1185">Reference proteome</keyword>
<keyword evidence="12" id="KW-0812">Transmembrane</keyword>
<evidence type="ECO:0000256" key="8">
    <source>
        <dbReference type="ARBA" id="ARBA00022840"/>
    </source>
</evidence>
<dbReference type="Pfam" id="PF22931">
    <property type="entry name" value="SAM_TNK"/>
    <property type="match status" value="1"/>
</dbReference>
<dbReference type="GO" id="GO:0005886">
    <property type="term" value="C:plasma membrane"/>
    <property type="evidence" value="ECO:0000318"/>
    <property type="project" value="GO_Central"/>
</dbReference>
<dbReference type="InterPro" id="IPR050198">
    <property type="entry name" value="Non-receptor_tyrosine_kinases"/>
</dbReference>
<dbReference type="SUPFAM" id="SSF50044">
    <property type="entry name" value="SH3-domain"/>
    <property type="match status" value="1"/>
</dbReference>
<dbReference type="SUPFAM" id="SSF56112">
    <property type="entry name" value="Protein kinase-like (PK-like)"/>
    <property type="match status" value="1"/>
</dbReference>
<feature type="region of interest" description="Disordered" evidence="11">
    <location>
        <begin position="769"/>
        <end position="912"/>
    </location>
</feature>
<keyword evidence="12" id="KW-0472">Membrane</keyword>
<dbReference type="InterPro" id="IPR000719">
    <property type="entry name" value="Prot_kinase_dom"/>
</dbReference>
<comment type="catalytic activity">
    <reaction evidence="10">
        <text>L-threonyl-[protein] + ATP = O-phospho-L-threonyl-[protein] + ADP + H(+)</text>
        <dbReference type="Rhea" id="RHEA:46608"/>
        <dbReference type="Rhea" id="RHEA-COMP:11060"/>
        <dbReference type="Rhea" id="RHEA-COMP:11605"/>
        <dbReference type="ChEBI" id="CHEBI:15378"/>
        <dbReference type="ChEBI" id="CHEBI:30013"/>
        <dbReference type="ChEBI" id="CHEBI:30616"/>
        <dbReference type="ChEBI" id="CHEBI:61977"/>
        <dbReference type="ChEBI" id="CHEBI:456216"/>
        <dbReference type="EC" id="2.7.11.1"/>
    </reaction>
</comment>